<evidence type="ECO:0000313" key="3">
    <source>
        <dbReference type="Proteomes" id="UP000199473"/>
    </source>
</evidence>
<dbReference type="Gene3D" id="1.10.10.690">
    <property type="entry name" value="YidB-like"/>
    <property type="match status" value="1"/>
</dbReference>
<reference evidence="2 3" key="1">
    <citation type="submission" date="2016-10" db="EMBL/GenBank/DDBJ databases">
        <authorList>
            <person name="de Groot N.N."/>
        </authorList>
    </citation>
    <scope>NUCLEOTIDE SEQUENCE [LARGE SCALE GENOMIC DNA]</scope>
    <source>
        <strain evidence="2 3">DSM 19981</strain>
    </source>
</reference>
<dbReference type="AlphaFoldDB" id="A0A1I4ATB6"/>
<dbReference type="SUPFAM" id="SSF140804">
    <property type="entry name" value="YidB-like"/>
    <property type="match status" value="1"/>
</dbReference>
<dbReference type="Proteomes" id="UP000199473">
    <property type="component" value="Unassembled WGS sequence"/>
</dbReference>
<dbReference type="InterPro" id="IPR027405">
    <property type="entry name" value="YidB-like"/>
</dbReference>
<organism evidence="2 3">
    <name type="scientific">Falsiroseomonas stagni DSM 19981</name>
    <dbReference type="NCBI Taxonomy" id="1123062"/>
    <lineage>
        <taxon>Bacteria</taxon>
        <taxon>Pseudomonadati</taxon>
        <taxon>Pseudomonadota</taxon>
        <taxon>Alphaproteobacteria</taxon>
        <taxon>Acetobacterales</taxon>
        <taxon>Roseomonadaceae</taxon>
        <taxon>Falsiroseomonas</taxon>
    </lineage>
</organism>
<evidence type="ECO:0008006" key="4">
    <source>
        <dbReference type="Google" id="ProtNLM"/>
    </source>
</evidence>
<dbReference type="EMBL" id="FOSQ01000004">
    <property type="protein sequence ID" value="SFK59798.1"/>
    <property type="molecule type" value="Genomic_DNA"/>
</dbReference>
<dbReference type="InterPro" id="IPR045372">
    <property type="entry name" value="YidB"/>
</dbReference>
<dbReference type="OrthoDB" id="4235777at2"/>
<dbReference type="STRING" id="1123062.SAMN02745775_104166"/>
<sequence>MPSGGGLGGMKGMALMALLATLMRGQGGARGLASLTEQLRGAGLGDRVDSWVQDGPNAALTPDELRRAIRPGALDQVAAATGEGQDDILSRLGRGLPGMVDRQAPRGRLPMRDEDLPQAEPDDLLSPFGLGRRG</sequence>
<dbReference type="Pfam" id="PF20159">
    <property type="entry name" value="YidB"/>
    <property type="match status" value="1"/>
</dbReference>
<name>A0A1I4ATB6_9PROT</name>
<evidence type="ECO:0000313" key="2">
    <source>
        <dbReference type="EMBL" id="SFK59798.1"/>
    </source>
</evidence>
<keyword evidence="3" id="KW-1185">Reference proteome</keyword>
<proteinExistence type="predicted"/>
<accession>A0A1I4ATB6</accession>
<gene>
    <name evidence="2" type="ORF">SAMN02745775_104166</name>
</gene>
<evidence type="ECO:0000256" key="1">
    <source>
        <dbReference type="SAM" id="MobiDB-lite"/>
    </source>
</evidence>
<protein>
    <recommendedName>
        <fullName evidence="4">DUF937 domain-containing protein</fullName>
    </recommendedName>
</protein>
<feature type="region of interest" description="Disordered" evidence="1">
    <location>
        <begin position="85"/>
        <end position="134"/>
    </location>
</feature>